<dbReference type="AlphaFoldDB" id="A0A5N7CTH3"/>
<dbReference type="PANTHER" id="PTHR24148:SF78">
    <property type="entry name" value="HETEROKARYON INCOMPATIBILITY DOMAIN-CONTAINING PROTEIN"/>
    <property type="match status" value="1"/>
</dbReference>
<evidence type="ECO:0000259" key="1">
    <source>
        <dbReference type="Pfam" id="PF06985"/>
    </source>
</evidence>
<keyword evidence="3" id="KW-1185">Reference proteome</keyword>
<dbReference type="EMBL" id="ML736905">
    <property type="protein sequence ID" value="KAE8397279.1"/>
    <property type="molecule type" value="Genomic_DNA"/>
</dbReference>
<dbReference type="OrthoDB" id="3477286at2759"/>
<name>A0A5N7CTH3_9EURO</name>
<sequence>MYPEPKHTLYSTLRLEPNTTRLVRLLPPERDDVQIRCELFNYILPERSGRKHLYEALSYVWGSGSKPCTISLNGIAFPVTQNLYTALSHLRDPQLERTIWVDAICIDQDNGDEKSIQIPLMRAIYAQADRVIVWLGEAIEDGDKALKTIHRLAEDQSLQDKSLLAQSQKTSNNACLRLLQREWFQRIWVLQEVGVARCISMVCGSVQINGHVFCEGLSTLGYSLNLPRNIRPVVHLIRGALFRPSYEIDSRGTLTIGELLDMYHNHHATILHDKVYALLGLSVEDADKTDLKPNYCLQWNDVFKKTWLEVPVAVIKGRGWILGYVDSVEESTSKYGYQQINVNYNNTAHLLGYKDMWGTQWTLQASAESIQKGNIICLLQGAPSPIIIELCNDHFTVIVSTLKLQLGGNIKTPDMVPAQHSFPMQERINDIYMTWTISLADKESNSGLRYQRELISVAPYYQEKVSEKVKRLHSISLIIGDILIQILEKKDPEGQIGYLLQHCGESLPISEDVVKAAAVNEGSSGSQIIRQLCEHFGKSLPISEDVVKAAAANEGLDGSQIMRQLCEHCGESLPISENVVKAAAANEGYGSQIMRQLCEHFGKSLPISEDVILRQLCQHFGENLPISEDVVKAAAANKRSNDSLLRLSHHFGENLPISEDVVKAAVANEGSEGSLIIQQLCEHCKHFGKSLPITEDVVKAATANKGLVGFKIMLQLREHFGESPPI</sequence>
<dbReference type="GeneID" id="43673826"/>
<dbReference type="InterPro" id="IPR052895">
    <property type="entry name" value="HetReg/Transcr_Mod"/>
</dbReference>
<accession>A0A5N7CTH3</accession>
<dbReference type="Pfam" id="PF23397">
    <property type="entry name" value="DUF7104"/>
    <property type="match status" value="6"/>
</dbReference>
<dbReference type="InterPro" id="IPR055530">
    <property type="entry name" value="DUF7104"/>
</dbReference>
<dbReference type="RefSeq" id="XP_031934598.1">
    <property type="nucleotide sequence ID" value="XM_032089135.1"/>
</dbReference>
<gene>
    <name evidence="2" type="ORF">BDV37DRAFT_292223</name>
</gene>
<feature type="domain" description="Heterokaryon incompatibility" evidence="1">
    <location>
        <begin position="54"/>
        <end position="192"/>
    </location>
</feature>
<protein>
    <submittedName>
        <fullName evidence="2">Heterokaryon incompatibility protein-domain-containing protein</fullName>
    </submittedName>
</protein>
<dbReference type="Pfam" id="PF06985">
    <property type="entry name" value="HET"/>
    <property type="match status" value="1"/>
</dbReference>
<proteinExistence type="predicted"/>
<dbReference type="Proteomes" id="UP000325579">
    <property type="component" value="Unassembled WGS sequence"/>
</dbReference>
<dbReference type="InterPro" id="IPR010730">
    <property type="entry name" value="HET"/>
</dbReference>
<organism evidence="2 3">
    <name type="scientific">Aspergillus pseudonomiae</name>
    <dbReference type="NCBI Taxonomy" id="1506151"/>
    <lineage>
        <taxon>Eukaryota</taxon>
        <taxon>Fungi</taxon>
        <taxon>Dikarya</taxon>
        <taxon>Ascomycota</taxon>
        <taxon>Pezizomycotina</taxon>
        <taxon>Eurotiomycetes</taxon>
        <taxon>Eurotiomycetidae</taxon>
        <taxon>Eurotiales</taxon>
        <taxon>Aspergillaceae</taxon>
        <taxon>Aspergillus</taxon>
        <taxon>Aspergillus subgen. Circumdati</taxon>
    </lineage>
</organism>
<evidence type="ECO:0000313" key="2">
    <source>
        <dbReference type="EMBL" id="KAE8397279.1"/>
    </source>
</evidence>
<dbReference type="PANTHER" id="PTHR24148">
    <property type="entry name" value="ANKYRIN REPEAT DOMAIN-CONTAINING PROTEIN 39 HOMOLOG-RELATED"/>
    <property type="match status" value="1"/>
</dbReference>
<reference evidence="2 3" key="1">
    <citation type="submission" date="2019-04" db="EMBL/GenBank/DDBJ databases">
        <authorList>
            <consortium name="DOE Joint Genome Institute"/>
            <person name="Mondo S."/>
            <person name="Kjaerbolling I."/>
            <person name="Vesth T."/>
            <person name="Frisvad J.C."/>
            <person name="Nybo J.L."/>
            <person name="Theobald S."/>
            <person name="Kildgaard S."/>
            <person name="Isbrandt T."/>
            <person name="Kuo A."/>
            <person name="Sato A."/>
            <person name="Lyhne E.K."/>
            <person name="Kogle M.E."/>
            <person name="Wiebenga A."/>
            <person name="Kun R.S."/>
            <person name="Lubbers R.J."/>
            <person name="Makela M.R."/>
            <person name="Barry K."/>
            <person name="Chovatia M."/>
            <person name="Clum A."/>
            <person name="Daum C."/>
            <person name="Haridas S."/>
            <person name="He G."/>
            <person name="LaButti K."/>
            <person name="Lipzen A."/>
            <person name="Riley R."/>
            <person name="Salamov A."/>
            <person name="Simmons B.A."/>
            <person name="Magnuson J.K."/>
            <person name="Henrissat B."/>
            <person name="Mortensen U.H."/>
            <person name="Larsen T.O."/>
            <person name="Devries R.P."/>
            <person name="Grigoriev I.V."/>
            <person name="Machida M."/>
            <person name="Baker S.E."/>
            <person name="Andersen M.R."/>
            <person name="Cantor M.N."/>
            <person name="Hua S.X."/>
        </authorList>
    </citation>
    <scope>NUCLEOTIDE SEQUENCE [LARGE SCALE GENOMIC DNA]</scope>
    <source>
        <strain evidence="2 3">CBS 119388</strain>
    </source>
</reference>
<evidence type="ECO:0000313" key="3">
    <source>
        <dbReference type="Proteomes" id="UP000325579"/>
    </source>
</evidence>